<dbReference type="EMBL" id="PYFQ01000001">
    <property type="protein sequence ID" value="PSK40921.1"/>
    <property type="molecule type" value="Genomic_DNA"/>
</dbReference>
<dbReference type="GO" id="GO:0016298">
    <property type="term" value="F:lipase activity"/>
    <property type="evidence" value="ECO:0007669"/>
    <property type="project" value="InterPro"/>
</dbReference>
<protein>
    <recommendedName>
        <fullName evidence="8">DUF676 domain-containing protein</fullName>
    </recommendedName>
</protein>
<keyword evidence="5" id="KW-1133">Transmembrane helix</keyword>
<organism evidence="6 7">
    <name type="scientific">Candidozyma pseudohaemuli</name>
    <dbReference type="NCBI Taxonomy" id="418784"/>
    <lineage>
        <taxon>Eukaryota</taxon>
        <taxon>Fungi</taxon>
        <taxon>Dikarya</taxon>
        <taxon>Ascomycota</taxon>
        <taxon>Saccharomycotina</taxon>
        <taxon>Pichiomycetes</taxon>
        <taxon>Metschnikowiaceae</taxon>
        <taxon>Candidozyma</taxon>
    </lineage>
</organism>
<dbReference type="RefSeq" id="XP_024715620.1">
    <property type="nucleotide sequence ID" value="XM_024856021.1"/>
</dbReference>
<dbReference type="VEuPathDB" id="FungiDB:C7M61_000585"/>
<dbReference type="Proteomes" id="UP000241107">
    <property type="component" value="Unassembled WGS sequence"/>
</dbReference>
<name>A0A2P7YY81_9ASCO</name>
<dbReference type="AlphaFoldDB" id="A0A2P7YY81"/>
<keyword evidence="4" id="KW-0378">Hydrolase</keyword>
<evidence type="ECO:0000313" key="6">
    <source>
        <dbReference type="EMBL" id="PSK40921.1"/>
    </source>
</evidence>
<evidence type="ECO:0008006" key="8">
    <source>
        <dbReference type="Google" id="ProtNLM"/>
    </source>
</evidence>
<dbReference type="InterPro" id="IPR019363">
    <property type="entry name" value="LDAH"/>
</dbReference>
<dbReference type="PANTHER" id="PTHR13390:SF0">
    <property type="entry name" value="LIPID DROPLET-ASSOCIATED HYDROLASE"/>
    <property type="match status" value="1"/>
</dbReference>
<proteinExistence type="inferred from homology"/>
<dbReference type="OrthoDB" id="448051at2759"/>
<gene>
    <name evidence="6" type="ORF">C7M61_000585</name>
</gene>
<evidence type="ECO:0000256" key="2">
    <source>
        <dbReference type="ARBA" id="ARBA00008300"/>
    </source>
</evidence>
<dbReference type="InterPro" id="IPR029058">
    <property type="entry name" value="AB_hydrolase_fold"/>
</dbReference>
<keyword evidence="5" id="KW-0812">Transmembrane</keyword>
<evidence type="ECO:0000313" key="7">
    <source>
        <dbReference type="Proteomes" id="UP000241107"/>
    </source>
</evidence>
<accession>A0A2P7YY81</accession>
<evidence type="ECO:0000256" key="5">
    <source>
        <dbReference type="SAM" id="Phobius"/>
    </source>
</evidence>
<feature type="transmembrane region" description="Helical" evidence="5">
    <location>
        <begin position="165"/>
        <end position="186"/>
    </location>
</feature>
<dbReference type="Gene3D" id="3.40.50.1820">
    <property type="entry name" value="alpha/beta hydrolase"/>
    <property type="match status" value="1"/>
</dbReference>
<reference evidence="6 7" key="1">
    <citation type="submission" date="2018-03" db="EMBL/GenBank/DDBJ databases">
        <title>Candida pseudohaemulonii genome assembly and annotation.</title>
        <authorList>
            <person name="Munoz J.F."/>
            <person name="Gade L.G."/>
            <person name="Chow N.A."/>
            <person name="Litvintseva A.P."/>
            <person name="Loparev V.N."/>
            <person name="Cuomo C.A."/>
        </authorList>
    </citation>
    <scope>NUCLEOTIDE SEQUENCE [LARGE SCALE GENOMIC DNA]</scope>
    <source>
        <strain evidence="6 7">B12108</strain>
    </source>
</reference>
<dbReference type="GeneID" id="36563978"/>
<dbReference type="PANTHER" id="PTHR13390">
    <property type="entry name" value="LIPASE"/>
    <property type="match status" value="1"/>
</dbReference>
<keyword evidence="5" id="KW-0472">Membrane</keyword>
<evidence type="ECO:0000256" key="1">
    <source>
        <dbReference type="ARBA" id="ARBA00004502"/>
    </source>
</evidence>
<dbReference type="SUPFAM" id="SSF53474">
    <property type="entry name" value="alpha/beta-Hydrolases"/>
    <property type="match status" value="1"/>
</dbReference>
<dbReference type="Pfam" id="PF10230">
    <property type="entry name" value="LIDHydrolase"/>
    <property type="match status" value="1"/>
</dbReference>
<evidence type="ECO:0000256" key="3">
    <source>
        <dbReference type="ARBA" id="ARBA00022677"/>
    </source>
</evidence>
<sequence>MSLTTSTTEPYTTLYHREPLHPSRNPPLLVFIPGNPGLIDYYTTYLDLIAKQHRHYEILAISHAGYQTSDDYEKVSNADFYDLDYQVLHKCRVIRDHILATRGDQKVEVSFLCHSVGSYIMQRVAKRLVYDVEYNQIVNIKFVGLICPTIVDIAKSLLGQYFTSLFNWLPLVHVAVYLIVVLQWILPDRAAESLIRNRIIAKPAQTDKDLVESWENAVTATKKIYKSKSIVRQTITMAKEELNQIHRDDEFNDWFFKELPTSGAKLWCFFAPFDYWVHDNSRDYVLTRYHDALNENVRFEIGDADTEEKKAINHSFCIDQSVEFAEITCDALSKS</sequence>
<keyword evidence="7" id="KW-1185">Reference proteome</keyword>
<comment type="similarity">
    <text evidence="2">Belongs to the AB hydrolase superfamily. LDAH family.</text>
</comment>
<comment type="caution">
    <text evidence="6">The sequence shown here is derived from an EMBL/GenBank/DDBJ whole genome shotgun (WGS) entry which is preliminary data.</text>
</comment>
<dbReference type="GO" id="GO:0019915">
    <property type="term" value="P:lipid storage"/>
    <property type="evidence" value="ECO:0007669"/>
    <property type="project" value="InterPro"/>
</dbReference>
<dbReference type="GO" id="GO:0005811">
    <property type="term" value="C:lipid droplet"/>
    <property type="evidence" value="ECO:0007669"/>
    <property type="project" value="UniProtKB-SubCell"/>
</dbReference>
<keyword evidence="3" id="KW-0551">Lipid droplet</keyword>
<evidence type="ECO:0000256" key="4">
    <source>
        <dbReference type="ARBA" id="ARBA00022801"/>
    </source>
</evidence>
<comment type="subcellular location">
    <subcellularLocation>
        <location evidence="1">Lipid droplet</location>
    </subcellularLocation>
</comment>